<protein>
    <recommendedName>
        <fullName evidence="2">DUF4266 domain-containing protein</fullName>
    </recommendedName>
</protein>
<dbReference type="PROSITE" id="PS51257">
    <property type="entry name" value="PROKAR_LIPOPROTEIN"/>
    <property type="match status" value="1"/>
</dbReference>
<dbReference type="InterPro" id="IPR025362">
    <property type="entry name" value="DUF4266"/>
</dbReference>
<feature type="signal peptide" evidence="1">
    <location>
        <begin position="1"/>
        <end position="26"/>
    </location>
</feature>
<evidence type="ECO:0000313" key="3">
    <source>
        <dbReference type="EMBL" id="GAA0855424.1"/>
    </source>
</evidence>
<keyword evidence="1" id="KW-0732">Signal</keyword>
<evidence type="ECO:0000256" key="1">
    <source>
        <dbReference type="SAM" id="SignalP"/>
    </source>
</evidence>
<sequence length="82" mass="8784">MMNKLTIKTCMMSVLLASVLMTSGCASTFEPWVKPYERDNLADPIMAMNRNPVSFSYTMHAFQAREGARGAEGGAGGGCGCN</sequence>
<reference evidence="4" key="1">
    <citation type="journal article" date="2019" name="Int. J. Syst. Evol. Microbiol.">
        <title>The Global Catalogue of Microorganisms (GCM) 10K type strain sequencing project: providing services to taxonomists for standard genome sequencing and annotation.</title>
        <authorList>
            <consortium name="The Broad Institute Genomics Platform"/>
            <consortium name="The Broad Institute Genome Sequencing Center for Infectious Disease"/>
            <person name="Wu L."/>
            <person name="Ma J."/>
        </authorList>
    </citation>
    <scope>NUCLEOTIDE SEQUENCE [LARGE SCALE GENOMIC DNA]</scope>
    <source>
        <strain evidence="4">JCM 15896</strain>
    </source>
</reference>
<keyword evidence="4" id="KW-1185">Reference proteome</keyword>
<evidence type="ECO:0000259" key="2">
    <source>
        <dbReference type="Pfam" id="PF14086"/>
    </source>
</evidence>
<accession>A0ABP3WR25</accession>
<organism evidence="3 4">
    <name type="scientific">Aliiglaciecola litoralis</name>
    <dbReference type="NCBI Taxonomy" id="582857"/>
    <lineage>
        <taxon>Bacteria</taxon>
        <taxon>Pseudomonadati</taxon>
        <taxon>Pseudomonadota</taxon>
        <taxon>Gammaproteobacteria</taxon>
        <taxon>Alteromonadales</taxon>
        <taxon>Alteromonadaceae</taxon>
        <taxon>Aliiglaciecola</taxon>
    </lineage>
</organism>
<proteinExistence type="predicted"/>
<dbReference type="Proteomes" id="UP001500359">
    <property type="component" value="Unassembled WGS sequence"/>
</dbReference>
<feature type="domain" description="DUF4266" evidence="2">
    <location>
        <begin position="33"/>
        <end position="82"/>
    </location>
</feature>
<name>A0ABP3WR25_9ALTE</name>
<feature type="chain" id="PRO_5045706575" description="DUF4266 domain-containing protein" evidence="1">
    <location>
        <begin position="27"/>
        <end position="82"/>
    </location>
</feature>
<comment type="caution">
    <text evidence="3">The sequence shown here is derived from an EMBL/GenBank/DDBJ whole genome shotgun (WGS) entry which is preliminary data.</text>
</comment>
<evidence type="ECO:0000313" key="4">
    <source>
        <dbReference type="Proteomes" id="UP001500359"/>
    </source>
</evidence>
<dbReference type="EMBL" id="BAAAFD010000003">
    <property type="protein sequence ID" value="GAA0855424.1"/>
    <property type="molecule type" value="Genomic_DNA"/>
</dbReference>
<gene>
    <name evidence="3" type="ORF">GCM10009114_14290</name>
</gene>
<dbReference type="Pfam" id="PF14086">
    <property type="entry name" value="DUF4266"/>
    <property type="match status" value="1"/>
</dbReference>